<evidence type="ECO:0000313" key="3">
    <source>
        <dbReference type="Proteomes" id="UP000230002"/>
    </source>
</evidence>
<dbReference type="Gene3D" id="3.30.200.20">
    <property type="entry name" value="Phosphorylase Kinase, domain 1"/>
    <property type="match status" value="1"/>
</dbReference>
<proteinExistence type="predicted"/>
<dbReference type="EMBL" id="AYKW01000007">
    <property type="protein sequence ID" value="PIL33503.1"/>
    <property type="molecule type" value="Genomic_DNA"/>
</dbReference>
<dbReference type="OrthoDB" id="191037at2759"/>
<reference evidence="2 3" key="1">
    <citation type="journal article" date="2015" name="Sci. Rep.">
        <title>Chromosome-level genome map provides insights into diverse defense mechanisms in the medicinal fungus Ganoderma sinense.</title>
        <authorList>
            <person name="Zhu Y."/>
            <person name="Xu J."/>
            <person name="Sun C."/>
            <person name="Zhou S."/>
            <person name="Xu H."/>
            <person name="Nelson D.R."/>
            <person name="Qian J."/>
            <person name="Song J."/>
            <person name="Luo H."/>
            <person name="Xiang L."/>
            <person name="Li Y."/>
            <person name="Xu Z."/>
            <person name="Ji A."/>
            <person name="Wang L."/>
            <person name="Lu S."/>
            <person name="Hayward A."/>
            <person name="Sun W."/>
            <person name="Li X."/>
            <person name="Schwartz D.C."/>
            <person name="Wang Y."/>
            <person name="Chen S."/>
        </authorList>
    </citation>
    <scope>NUCLEOTIDE SEQUENCE [LARGE SCALE GENOMIC DNA]</scope>
    <source>
        <strain evidence="2 3">ZZ0214-1</strain>
    </source>
</reference>
<feature type="domain" description="Aminoglycoside phosphotransferase" evidence="1">
    <location>
        <begin position="39"/>
        <end position="300"/>
    </location>
</feature>
<dbReference type="InterPro" id="IPR011009">
    <property type="entry name" value="Kinase-like_dom_sf"/>
</dbReference>
<organism evidence="2 3">
    <name type="scientific">Ganoderma sinense ZZ0214-1</name>
    <dbReference type="NCBI Taxonomy" id="1077348"/>
    <lineage>
        <taxon>Eukaryota</taxon>
        <taxon>Fungi</taxon>
        <taxon>Dikarya</taxon>
        <taxon>Basidiomycota</taxon>
        <taxon>Agaricomycotina</taxon>
        <taxon>Agaricomycetes</taxon>
        <taxon>Polyporales</taxon>
        <taxon>Polyporaceae</taxon>
        <taxon>Ganoderma</taxon>
    </lineage>
</organism>
<evidence type="ECO:0000313" key="2">
    <source>
        <dbReference type="EMBL" id="PIL33503.1"/>
    </source>
</evidence>
<dbReference type="PANTHER" id="PTHR47829:SF1">
    <property type="entry name" value="HAD FAMILY PHOSPHATASE"/>
    <property type="match status" value="1"/>
</dbReference>
<dbReference type="CDD" id="cd05154">
    <property type="entry name" value="ACAD10_11_N-like"/>
    <property type="match status" value="1"/>
</dbReference>
<dbReference type="PANTHER" id="PTHR47829">
    <property type="entry name" value="HYDROLASE, PUTATIVE (AFU_ORTHOLOGUE AFUA_1G12880)-RELATED"/>
    <property type="match status" value="1"/>
</dbReference>
<evidence type="ECO:0000259" key="1">
    <source>
        <dbReference type="Pfam" id="PF01636"/>
    </source>
</evidence>
<accession>A0A2G8SIB3</accession>
<sequence>MSSSKKIGGEYGDIRANIDNDKLNAYLVAHVPAVAAPVDIKQFKFGQSNPTYFLTDARYVARILVRKHADPERSKKRFVLRKKPAGQLLSKTAHQVEREYTMLRALHKHNTNSATPRDKRVPIPEPIVLCEDVSVLGTPFYIMEFLDGRIFTNPRMPEVSPETRRECWLSAARVLGTLSLLDPAVIGLSGFASNTPYFPRQIKSLTAVSQAQAQAVDVETGKQTGEIPRFADMIAWYKSNLPDERKTGLRIVHGDYKLDNLIFHPTENRVIGILDWELCTLGSPLADLANFTQPWAVATDSFPDGVNVSAAFKNNAKEAPIAREELEQEYCRVTNQPYPIPEMVFAQSWMLFRSAVIMQGIAARYARRQASSERAFMYVVGFPYMGHLAYRTLEEAGVTGSRSKL</sequence>
<dbReference type="STRING" id="1077348.A0A2G8SIB3"/>
<protein>
    <recommendedName>
        <fullName evidence="1">Aminoglycoside phosphotransferase domain-containing protein</fullName>
    </recommendedName>
</protein>
<dbReference type="Pfam" id="PF01636">
    <property type="entry name" value="APH"/>
    <property type="match status" value="1"/>
</dbReference>
<dbReference type="InterPro" id="IPR052898">
    <property type="entry name" value="ACAD10-like"/>
</dbReference>
<name>A0A2G8SIB3_9APHY</name>
<keyword evidence="3" id="KW-1185">Reference proteome</keyword>
<dbReference type="Proteomes" id="UP000230002">
    <property type="component" value="Unassembled WGS sequence"/>
</dbReference>
<dbReference type="InterPro" id="IPR002575">
    <property type="entry name" value="Aminoglycoside_PTrfase"/>
</dbReference>
<dbReference type="InterPro" id="IPR041726">
    <property type="entry name" value="ACAD10_11_N"/>
</dbReference>
<dbReference type="Gene3D" id="3.90.1200.10">
    <property type="match status" value="1"/>
</dbReference>
<gene>
    <name evidence="2" type="ORF">GSI_04126</name>
</gene>
<comment type="caution">
    <text evidence="2">The sequence shown here is derived from an EMBL/GenBank/DDBJ whole genome shotgun (WGS) entry which is preliminary data.</text>
</comment>
<dbReference type="AlphaFoldDB" id="A0A2G8SIB3"/>
<dbReference type="SUPFAM" id="SSF56112">
    <property type="entry name" value="Protein kinase-like (PK-like)"/>
    <property type="match status" value="1"/>
</dbReference>